<protein>
    <submittedName>
        <fullName evidence="2">ABC transporter permease</fullName>
    </submittedName>
</protein>
<dbReference type="EMBL" id="JACEGA010000001">
    <property type="protein sequence ID" value="MBB2183739.1"/>
    <property type="molecule type" value="Genomic_DNA"/>
</dbReference>
<feature type="transmembrane region" description="Helical" evidence="1">
    <location>
        <begin position="51"/>
        <end position="77"/>
    </location>
</feature>
<evidence type="ECO:0000313" key="2">
    <source>
        <dbReference type="EMBL" id="MBB2183739.1"/>
    </source>
</evidence>
<gene>
    <name evidence="2" type="ORF">H0486_12740</name>
</gene>
<feature type="transmembrane region" description="Helical" evidence="1">
    <location>
        <begin position="20"/>
        <end position="39"/>
    </location>
</feature>
<accession>A0A839K3Z6</accession>
<proteinExistence type="predicted"/>
<sequence>MINYLKSEFYRIFHAKSTYLFIIICSALLISASILLAIVKLSEPDFPYATTYFAISLMISNVMIVYFLCITVSNMIFGNEHTNHTLKNTISYGISRSTIYFGKLMVQIVYAFLAFALIVGCYIGSSYLLLENSGPEIMELLFKMYAAVVPMFLFALAATNCFTFIMDSEAGSIAATCGLMIGFPIVTGFLGMKFEFINKISNITPWNLIGNIDIDFENYVLTLFWQENGHVKYWIAGLAQMLIVVIVGFVVFRKKEIK</sequence>
<feature type="transmembrane region" description="Helical" evidence="1">
    <location>
        <begin position="173"/>
        <end position="192"/>
    </location>
</feature>
<name>A0A839K3Z6_9FIRM</name>
<keyword evidence="1" id="KW-0472">Membrane</keyword>
<reference evidence="2 3" key="1">
    <citation type="submission" date="2020-07" db="EMBL/GenBank/DDBJ databases">
        <title>Characterization and genome sequencing of isolate MD1, a novel member within the family Lachnospiraceae.</title>
        <authorList>
            <person name="Rettenmaier R."/>
            <person name="Di Bello L."/>
            <person name="Zinser C."/>
            <person name="Scheitz K."/>
            <person name="Liebl W."/>
            <person name="Zverlov V."/>
        </authorList>
    </citation>
    <scope>NUCLEOTIDE SEQUENCE [LARGE SCALE GENOMIC DNA]</scope>
    <source>
        <strain evidence="2 3">MD1</strain>
    </source>
</reference>
<dbReference type="AlphaFoldDB" id="A0A839K3Z6"/>
<organism evidence="2 3">
    <name type="scientific">Variimorphobacter saccharofermentans</name>
    <dbReference type="NCBI Taxonomy" id="2755051"/>
    <lineage>
        <taxon>Bacteria</taxon>
        <taxon>Bacillati</taxon>
        <taxon>Bacillota</taxon>
        <taxon>Clostridia</taxon>
        <taxon>Lachnospirales</taxon>
        <taxon>Lachnospiraceae</taxon>
        <taxon>Variimorphobacter</taxon>
    </lineage>
</organism>
<dbReference type="PANTHER" id="PTHR37305:SF1">
    <property type="entry name" value="MEMBRANE PROTEIN"/>
    <property type="match status" value="1"/>
</dbReference>
<comment type="caution">
    <text evidence="2">The sequence shown here is derived from an EMBL/GenBank/DDBJ whole genome shotgun (WGS) entry which is preliminary data.</text>
</comment>
<feature type="transmembrane region" description="Helical" evidence="1">
    <location>
        <begin position="145"/>
        <end position="166"/>
    </location>
</feature>
<dbReference type="Proteomes" id="UP000574276">
    <property type="component" value="Unassembled WGS sequence"/>
</dbReference>
<evidence type="ECO:0000313" key="3">
    <source>
        <dbReference type="Proteomes" id="UP000574276"/>
    </source>
</evidence>
<keyword evidence="3" id="KW-1185">Reference proteome</keyword>
<dbReference type="Pfam" id="PF12730">
    <property type="entry name" value="ABC2_membrane_4"/>
    <property type="match status" value="1"/>
</dbReference>
<evidence type="ECO:0000256" key="1">
    <source>
        <dbReference type="SAM" id="Phobius"/>
    </source>
</evidence>
<keyword evidence="1" id="KW-0812">Transmembrane</keyword>
<dbReference type="RefSeq" id="WP_228353366.1">
    <property type="nucleotide sequence ID" value="NZ_JACEGA010000001.1"/>
</dbReference>
<feature type="transmembrane region" description="Helical" evidence="1">
    <location>
        <begin position="233"/>
        <end position="252"/>
    </location>
</feature>
<feature type="transmembrane region" description="Helical" evidence="1">
    <location>
        <begin position="104"/>
        <end position="125"/>
    </location>
</feature>
<keyword evidence="1" id="KW-1133">Transmembrane helix</keyword>
<dbReference type="PANTHER" id="PTHR37305">
    <property type="entry name" value="INTEGRAL MEMBRANE PROTEIN-RELATED"/>
    <property type="match status" value="1"/>
</dbReference>